<evidence type="ECO:0000313" key="1">
    <source>
        <dbReference type="EMBL" id="SDW28280.1"/>
    </source>
</evidence>
<accession>A0A1H2S9T7</accession>
<protein>
    <recommendedName>
        <fullName evidence="3">YceI-like domain-containing protein</fullName>
    </recommendedName>
</protein>
<sequence>MKNLKLIALAMILFTAVGCKDSKKDTEDKTVETQTTEGTYTVINDSTKVSFTAYKTTDKAAVGGTFKEITLTNTGEGQTPLEALNGTKFSIPVSSLFTNDATGTRDPKILKFFFGVLKNTELISGEFKVAADNTCSIDVLLNGKTANIPLEVTTNNDTSLSFDGVMNLENWDGLAAVASINKACEALHTGADGVSKTWSEVAVHADVLLSKK</sequence>
<organism evidence="1 2">
    <name type="scientific">Flavobacterium degerlachei</name>
    <dbReference type="NCBI Taxonomy" id="229203"/>
    <lineage>
        <taxon>Bacteria</taxon>
        <taxon>Pseudomonadati</taxon>
        <taxon>Bacteroidota</taxon>
        <taxon>Flavobacteriia</taxon>
        <taxon>Flavobacteriales</taxon>
        <taxon>Flavobacteriaceae</taxon>
        <taxon>Flavobacterium</taxon>
    </lineage>
</organism>
<keyword evidence="2" id="KW-1185">Reference proteome</keyword>
<dbReference type="EMBL" id="FNMV01000002">
    <property type="protein sequence ID" value="SDW28280.1"/>
    <property type="molecule type" value="Genomic_DNA"/>
</dbReference>
<evidence type="ECO:0008006" key="3">
    <source>
        <dbReference type="Google" id="ProtNLM"/>
    </source>
</evidence>
<evidence type="ECO:0000313" key="2">
    <source>
        <dbReference type="Proteomes" id="UP000198569"/>
    </source>
</evidence>
<dbReference type="OrthoDB" id="5292899at2"/>
<dbReference type="STRING" id="229203.SAMN05444338_10221"/>
<dbReference type="RefSeq" id="WP_091429182.1">
    <property type="nucleotide sequence ID" value="NZ_FNMV01000002.1"/>
</dbReference>
<dbReference type="PROSITE" id="PS51257">
    <property type="entry name" value="PROKAR_LIPOPROTEIN"/>
    <property type="match status" value="1"/>
</dbReference>
<dbReference type="AlphaFoldDB" id="A0A1H2S9T7"/>
<proteinExistence type="predicted"/>
<name>A0A1H2S9T7_9FLAO</name>
<reference evidence="2" key="1">
    <citation type="submission" date="2016-10" db="EMBL/GenBank/DDBJ databases">
        <authorList>
            <person name="Varghese N."/>
            <person name="Submissions S."/>
        </authorList>
    </citation>
    <scope>NUCLEOTIDE SEQUENCE [LARGE SCALE GENOMIC DNA]</scope>
    <source>
        <strain evidence="2">DSM 15718</strain>
    </source>
</reference>
<dbReference type="Proteomes" id="UP000198569">
    <property type="component" value="Unassembled WGS sequence"/>
</dbReference>
<dbReference type="InterPro" id="IPR036761">
    <property type="entry name" value="TTHA0802/YceI-like_sf"/>
</dbReference>
<dbReference type="Gene3D" id="2.40.128.110">
    <property type="entry name" value="Lipid/polyisoprenoid-binding, YceI-like"/>
    <property type="match status" value="1"/>
</dbReference>
<gene>
    <name evidence="1" type="ORF">SAMN05444338_10221</name>
</gene>